<feature type="region of interest" description="Disordered" evidence="1">
    <location>
        <begin position="86"/>
        <end position="105"/>
    </location>
</feature>
<evidence type="ECO:0000256" key="2">
    <source>
        <dbReference type="SAM" id="SignalP"/>
    </source>
</evidence>
<feature type="signal peptide" evidence="2">
    <location>
        <begin position="1"/>
        <end position="23"/>
    </location>
</feature>
<feature type="compositionally biased region" description="Basic and acidic residues" evidence="1">
    <location>
        <begin position="54"/>
        <end position="65"/>
    </location>
</feature>
<dbReference type="EMBL" id="LRQV01000006">
    <property type="protein sequence ID" value="KXK63409.1"/>
    <property type="molecule type" value="Genomic_DNA"/>
</dbReference>
<gene>
    <name evidence="3" type="ORF">AWW66_03600</name>
</gene>
<organism evidence="3 4">
    <name type="scientific">Micromonospora rosaria</name>
    <dbReference type="NCBI Taxonomy" id="47874"/>
    <lineage>
        <taxon>Bacteria</taxon>
        <taxon>Bacillati</taxon>
        <taxon>Actinomycetota</taxon>
        <taxon>Actinomycetes</taxon>
        <taxon>Micromonosporales</taxon>
        <taxon>Micromonosporaceae</taxon>
        <taxon>Micromonospora</taxon>
    </lineage>
</organism>
<keyword evidence="4" id="KW-1185">Reference proteome</keyword>
<sequence>MVMRRSRTLWMGAVMLIALSACGSTDDGKKADEGAGQVASLATPEPERTGSAQPKEERPRERLDTTPEEYEALLGPYRRCLKQQGVPEKLAGGGPGRPGGPADAKETEAFEAANRICEPRFYPLPPWEKDPANPEARDFALGVVKCLKDRGVRYVEVSEDGISIAFGGDGNDSRSISMGLDLAPECERKVAAASK</sequence>
<reference evidence="3 4" key="1">
    <citation type="submission" date="2016-01" db="EMBL/GenBank/DDBJ databases">
        <title>Whole genome sequence and analysis of Micromonospora rosaria DSM 803, which can produce antibacterial substance rosamicin.</title>
        <authorList>
            <person name="Yang H."/>
            <person name="He X."/>
            <person name="Zhu D."/>
        </authorList>
    </citation>
    <scope>NUCLEOTIDE SEQUENCE [LARGE SCALE GENOMIC DNA]</scope>
    <source>
        <strain evidence="3 4">DSM 803</strain>
    </source>
</reference>
<evidence type="ECO:0008006" key="5">
    <source>
        <dbReference type="Google" id="ProtNLM"/>
    </source>
</evidence>
<evidence type="ECO:0000313" key="4">
    <source>
        <dbReference type="Proteomes" id="UP000070620"/>
    </source>
</evidence>
<keyword evidence="2" id="KW-0732">Signal</keyword>
<dbReference type="PROSITE" id="PS51257">
    <property type="entry name" value="PROKAR_LIPOPROTEIN"/>
    <property type="match status" value="1"/>
</dbReference>
<accession>A0A136PY56</accession>
<evidence type="ECO:0000256" key="1">
    <source>
        <dbReference type="SAM" id="MobiDB-lite"/>
    </source>
</evidence>
<dbReference type="Proteomes" id="UP000070620">
    <property type="component" value="Unassembled WGS sequence"/>
</dbReference>
<evidence type="ECO:0000313" key="3">
    <source>
        <dbReference type="EMBL" id="KXK63409.1"/>
    </source>
</evidence>
<proteinExistence type="predicted"/>
<protein>
    <recommendedName>
        <fullName evidence="5">Lipoprotein</fullName>
    </recommendedName>
</protein>
<feature type="region of interest" description="Disordered" evidence="1">
    <location>
        <begin position="24"/>
        <end position="69"/>
    </location>
</feature>
<dbReference type="AlphaFoldDB" id="A0A136PY56"/>
<comment type="caution">
    <text evidence="3">The sequence shown here is derived from an EMBL/GenBank/DDBJ whole genome shotgun (WGS) entry which is preliminary data.</text>
</comment>
<feature type="chain" id="PRO_5039712657" description="Lipoprotein" evidence="2">
    <location>
        <begin position="24"/>
        <end position="195"/>
    </location>
</feature>
<name>A0A136PY56_9ACTN</name>